<dbReference type="Proteomes" id="UP000676409">
    <property type="component" value="Chromosome"/>
</dbReference>
<accession>A0A975FZ65</accession>
<dbReference type="InterPro" id="IPR019225">
    <property type="entry name" value="DUF2155"/>
</dbReference>
<proteinExistence type="predicted"/>
<name>A0A975FZ65_9CAUL</name>
<keyword evidence="3" id="KW-1185">Reference proteome</keyword>
<feature type="compositionally biased region" description="Pro residues" evidence="1">
    <location>
        <begin position="50"/>
        <end position="65"/>
    </location>
</feature>
<organism evidence="2 3">
    <name type="scientific">Phenylobacterium montanum</name>
    <dbReference type="NCBI Taxonomy" id="2823693"/>
    <lineage>
        <taxon>Bacteria</taxon>
        <taxon>Pseudomonadati</taxon>
        <taxon>Pseudomonadota</taxon>
        <taxon>Alphaproteobacteria</taxon>
        <taxon>Caulobacterales</taxon>
        <taxon>Caulobacteraceae</taxon>
        <taxon>Phenylobacterium</taxon>
    </lineage>
</organism>
<dbReference type="Pfam" id="PF09923">
    <property type="entry name" value="DUF2155"/>
    <property type="match status" value="1"/>
</dbReference>
<evidence type="ECO:0000313" key="3">
    <source>
        <dbReference type="Proteomes" id="UP000676409"/>
    </source>
</evidence>
<dbReference type="EMBL" id="CP073078">
    <property type="protein sequence ID" value="QUD88130.1"/>
    <property type="molecule type" value="Genomic_DNA"/>
</dbReference>
<dbReference type="AlphaFoldDB" id="A0A975FZ65"/>
<gene>
    <name evidence="2" type="ORF">KCG34_24390</name>
</gene>
<protein>
    <submittedName>
        <fullName evidence="2">DUF2155 domain-containing protein</fullName>
    </submittedName>
</protein>
<dbReference type="KEGG" id="caul:KCG34_24390"/>
<evidence type="ECO:0000256" key="1">
    <source>
        <dbReference type="SAM" id="MobiDB-lite"/>
    </source>
</evidence>
<evidence type="ECO:0000313" key="2">
    <source>
        <dbReference type="EMBL" id="QUD88130.1"/>
    </source>
</evidence>
<dbReference type="RefSeq" id="WP_211938181.1">
    <property type="nucleotide sequence ID" value="NZ_CP073078.1"/>
</dbReference>
<feature type="region of interest" description="Disordered" evidence="1">
    <location>
        <begin position="28"/>
        <end position="92"/>
    </location>
</feature>
<reference evidence="2" key="1">
    <citation type="submission" date="2021-04" db="EMBL/GenBank/DDBJ databases">
        <title>The complete genome sequence of Caulobacter sp. S6.</title>
        <authorList>
            <person name="Tang Y."/>
            <person name="Ouyang W."/>
            <person name="Liu Q."/>
            <person name="Huang B."/>
            <person name="Guo Z."/>
            <person name="Lei P."/>
        </authorList>
    </citation>
    <scope>NUCLEOTIDE SEQUENCE</scope>
    <source>
        <strain evidence="2">S6</strain>
    </source>
</reference>
<sequence>MAARPLLLAGAGAAIVLALGVGGLVRAQQEPAAPAAPKPAAALKPAQPAAAPPAAEPEAPSPSPPMEAASNDDEDQGEPASSNPAPSKPVEPLKRPRYAVAVLQALDKVSAETLRFEAPINQPIRYKSLIFIVRACETTAPDETITDAVAHVEIISQPKGPDDQPPPPGKQVFRGWIYANSPGLNLFQHPVYDAWLIACKTAAPST</sequence>
<feature type="compositionally biased region" description="Low complexity" evidence="1">
    <location>
        <begin position="28"/>
        <end position="49"/>
    </location>
</feature>